<dbReference type="Proteomes" id="UP000825935">
    <property type="component" value="Chromosome 15"/>
</dbReference>
<dbReference type="OMA" id="YLACEDQ"/>
<evidence type="ECO:0000313" key="2">
    <source>
        <dbReference type="EMBL" id="KAH7405049.1"/>
    </source>
</evidence>
<evidence type="ECO:0000313" key="3">
    <source>
        <dbReference type="Proteomes" id="UP000825935"/>
    </source>
</evidence>
<evidence type="ECO:0000256" key="1">
    <source>
        <dbReference type="SAM" id="Phobius"/>
    </source>
</evidence>
<feature type="transmembrane region" description="Helical" evidence="1">
    <location>
        <begin position="32"/>
        <end position="54"/>
    </location>
</feature>
<keyword evidence="3" id="KW-1185">Reference proteome</keyword>
<accession>A0A8T2T7Z1</accession>
<reference evidence="2" key="1">
    <citation type="submission" date="2021-08" db="EMBL/GenBank/DDBJ databases">
        <title>WGS assembly of Ceratopteris richardii.</title>
        <authorList>
            <person name="Marchant D.B."/>
            <person name="Chen G."/>
            <person name="Jenkins J."/>
            <person name="Shu S."/>
            <person name="Leebens-Mack J."/>
            <person name="Grimwood J."/>
            <person name="Schmutz J."/>
            <person name="Soltis P."/>
            <person name="Soltis D."/>
            <person name="Chen Z.-H."/>
        </authorList>
    </citation>
    <scope>NUCLEOTIDE SEQUENCE</scope>
    <source>
        <strain evidence="2">Whitten #5841</strain>
        <tissue evidence="2">Leaf</tissue>
    </source>
</reference>
<proteinExistence type="predicted"/>
<keyword evidence="1" id="KW-0812">Transmembrane</keyword>
<sequence length="252" mass="28554">MQMSIVPLNTPATMLRRANRARMGAYLLRRIFILKFIFFILGMALGTCLFFLTFRSNAKNINLLNAMIPTKDFLSKSYLEEVLGSEEHFGLSDHDQTIMSNIKSRTTLETKIFTIPKIVYPNCERDILHGYIEKQLKLARDVITEDQAGSILQLIMSGVAEGSMMKKEIGGRGSLKSSLSVALLREEGGHIHFSMVATSIEPRLGWRFISKDRRNIWNEVLIRAAENRMKQELGSLSTVMKEKRVIKGKAAL</sequence>
<organism evidence="2 3">
    <name type="scientific">Ceratopteris richardii</name>
    <name type="common">Triangle waterfern</name>
    <dbReference type="NCBI Taxonomy" id="49495"/>
    <lineage>
        <taxon>Eukaryota</taxon>
        <taxon>Viridiplantae</taxon>
        <taxon>Streptophyta</taxon>
        <taxon>Embryophyta</taxon>
        <taxon>Tracheophyta</taxon>
        <taxon>Polypodiopsida</taxon>
        <taxon>Polypodiidae</taxon>
        <taxon>Polypodiales</taxon>
        <taxon>Pteridineae</taxon>
        <taxon>Pteridaceae</taxon>
        <taxon>Parkerioideae</taxon>
        <taxon>Ceratopteris</taxon>
    </lineage>
</organism>
<dbReference type="AlphaFoldDB" id="A0A8T2T7Z1"/>
<keyword evidence="1" id="KW-1133">Transmembrane helix</keyword>
<keyword evidence="1" id="KW-0472">Membrane</keyword>
<protein>
    <submittedName>
        <fullName evidence="2">Uncharacterized protein</fullName>
    </submittedName>
</protein>
<gene>
    <name evidence="2" type="ORF">KP509_15G054800</name>
</gene>
<comment type="caution">
    <text evidence="2">The sequence shown here is derived from an EMBL/GenBank/DDBJ whole genome shotgun (WGS) entry which is preliminary data.</text>
</comment>
<dbReference type="EMBL" id="CM035420">
    <property type="protein sequence ID" value="KAH7405049.1"/>
    <property type="molecule type" value="Genomic_DNA"/>
</dbReference>
<dbReference type="OrthoDB" id="1919527at2759"/>
<name>A0A8T2T7Z1_CERRI</name>